<dbReference type="RefSeq" id="WP_146512318.1">
    <property type="nucleotide sequence ID" value="NZ_SIHI01000057.1"/>
</dbReference>
<organism evidence="8 9">
    <name type="scientific">Thalassoglobus neptunius</name>
    <dbReference type="NCBI Taxonomy" id="1938619"/>
    <lineage>
        <taxon>Bacteria</taxon>
        <taxon>Pseudomonadati</taxon>
        <taxon>Planctomycetota</taxon>
        <taxon>Planctomycetia</taxon>
        <taxon>Planctomycetales</taxon>
        <taxon>Planctomycetaceae</taxon>
        <taxon>Thalassoglobus</taxon>
    </lineage>
</organism>
<sequence length="1023" mass="114387">MSIAGSNPFSFDRLNHAFDYRPDWDVTTLHDAASKWLESQIDSLTASEFADPQRKICVLRADPGVGKTHLFGRLAHRTEKQILTIFVPQIEVLENPMRHFRWHLIETLFQRRSSNKPSALELGLAKLALDSFRDYFTWLPSSIQAAHHQLGERLKDDPLAVLEITNGVSTTEAFRNLAEAVASDYVPFATVQNDIARALALGWAPERIRTDARKWLRGDTLPDSVREEYRFSDEPIETTKLFRAVSALFGHEVPIVLCCDQLDAVLRSETATKEYTNALTALLHEVPNLQIVLSCLDDRWDQVVAWSETSFGSRCDTPEAGKLEQLDETHIRELLHRRLATWSGTKSSNGDCPFDLDAWAEHYRTDPPSARYLFNQAAGQFQEWLENGQPNVPIRPTKGMDLEDEFQQKWNFELDLIRTDKNRSPDHLQESHIYAIFVEAFNTLRTIDDAQHPPLTSIEEDVLPGTAKSQRFGCMITVDDERSVLGFTKLESARDFSPYLKTFLKTVEKNKAVQGVLVHHDAEPPYGTGKTKDVFEEALQAGTLKSVSLRDYVTDFEQLHCYWSLLRQAEQQNLVCGGKTLEPDDCRQLAVKSAFLDDNNLLAHCLSGAPRPTGSVEQTTSSTEQSNDPPETTRPRRSKGSQSRASNGVDRSDKNGSVATAVAVKKDAQSEVDWANQRLHLVVEQLRTLNVRVEAMEVRKGPVFARLLVRPLGGTTINKVRNRSEDLKIRLELDNLPFIDSQAGAICVDVELPPDQKKTVEFSDVIKHVPKSRRDTPIFPVGQDVAGTTHWADLSNANMCHFLVSGTTGSGKSEFLKSIVASLAHRLAPHELQLILIDPKRVTFNLGGDSPYLHAPVAYTANETIPLLQWAAEETEKRYSQLQKARVSSLAQLQDVTGNAPPRIVVVCDEFADLMASKETKEDLESALKTLSAKARAAGIHLILATQRPEKTVVTPIIKTNLPGRIALKVKSKGDSEIAINRPDACQLLGKGDLLWERAASVLRLQSPLVHSDEFEAVLRVSN</sequence>
<keyword evidence="2 5" id="KW-0547">Nucleotide-binding</keyword>
<feature type="region of interest" description="Disordered" evidence="6">
    <location>
        <begin position="607"/>
        <end position="657"/>
    </location>
</feature>
<evidence type="ECO:0000256" key="6">
    <source>
        <dbReference type="SAM" id="MobiDB-lite"/>
    </source>
</evidence>
<dbReference type="Pfam" id="PF17854">
    <property type="entry name" value="FtsK_alpha"/>
    <property type="match status" value="1"/>
</dbReference>
<evidence type="ECO:0000256" key="2">
    <source>
        <dbReference type="ARBA" id="ARBA00022741"/>
    </source>
</evidence>
<gene>
    <name evidence="8" type="primary">sftA</name>
    <name evidence="8" type="ORF">KOR42_50230</name>
</gene>
<dbReference type="InterPro" id="IPR002543">
    <property type="entry name" value="FtsK_dom"/>
</dbReference>
<dbReference type="Gene3D" id="3.40.50.300">
    <property type="entry name" value="P-loop containing nucleotide triphosphate hydrolases"/>
    <property type="match status" value="1"/>
</dbReference>
<dbReference type="PANTHER" id="PTHR22683:SF41">
    <property type="entry name" value="DNA TRANSLOCASE FTSK"/>
    <property type="match status" value="1"/>
</dbReference>
<dbReference type="Pfam" id="PF01580">
    <property type="entry name" value="FtsK_SpoIIIE"/>
    <property type="match status" value="1"/>
</dbReference>
<comment type="caution">
    <text evidence="8">The sequence shown here is derived from an EMBL/GenBank/DDBJ whole genome shotgun (WGS) entry which is preliminary data.</text>
</comment>
<feature type="domain" description="FtsK" evidence="7">
    <location>
        <begin position="782"/>
        <end position="977"/>
    </location>
</feature>
<accession>A0A5C5VN19</accession>
<dbReference type="SUPFAM" id="SSF52540">
    <property type="entry name" value="P-loop containing nucleoside triphosphate hydrolases"/>
    <property type="match status" value="2"/>
</dbReference>
<protein>
    <submittedName>
        <fullName evidence="8">DNA translocase SftA</fullName>
    </submittedName>
</protein>
<dbReference type="Gene3D" id="3.30.980.40">
    <property type="match status" value="1"/>
</dbReference>
<dbReference type="PANTHER" id="PTHR22683">
    <property type="entry name" value="SPORULATION PROTEIN RELATED"/>
    <property type="match status" value="1"/>
</dbReference>
<keyword evidence="3 5" id="KW-0067">ATP-binding</keyword>
<feature type="compositionally biased region" description="Low complexity" evidence="6">
    <location>
        <begin position="617"/>
        <end position="626"/>
    </location>
</feature>
<dbReference type="PROSITE" id="PS50901">
    <property type="entry name" value="FTSK"/>
    <property type="match status" value="1"/>
</dbReference>
<dbReference type="CDD" id="cd01127">
    <property type="entry name" value="TrwB_TraG_TraD_VirD4"/>
    <property type="match status" value="1"/>
</dbReference>
<keyword evidence="9" id="KW-1185">Reference proteome</keyword>
<dbReference type="EMBL" id="SIHI01000057">
    <property type="protein sequence ID" value="TWT40056.1"/>
    <property type="molecule type" value="Genomic_DNA"/>
</dbReference>
<dbReference type="AlphaFoldDB" id="A0A5C5VN19"/>
<evidence type="ECO:0000256" key="5">
    <source>
        <dbReference type="PROSITE-ProRule" id="PRU00289"/>
    </source>
</evidence>
<evidence type="ECO:0000256" key="1">
    <source>
        <dbReference type="ARBA" id="ARBA00006474"/>
    </source>
</evidence>
<name>A0A5C5VN19_9PLAN</name>
<dbReference type="Proteomes" id="UP000317243">
    <property type="component" value="Unassembled WGS sequence"/>
</dbReference>
<dbReference type="GO" id="GO:0005524">
    <property type="term" value="F:ATP binding"/>
    <property type="evidence" value="ECO:0007669"/>
    <property type="project" value="UniProtKB-UniRule"/>
</dbReference>
<feature type="binding site" evidence="5">
    <location>
        <begin position="806"/>
        <end position="813"/>
    </location>
    <ligand>
        <name>ATP</name>
        <dbReference type="ChEBI" id="CHEBI:30616"/>
    </ligand>
</feature>
<keyword evidence="4" id="KW-0238">DNA-binding</keyword>
<evidence type="ECO:0000313" key="8">
    <source>
        <dbReference type="EMBL" id="TWT40056.1"/>
    </source>
</evidence>
<proteinExistence type="inferred from homology"/>
<dbReference type="GO" id="GO:0003677">
    <property type="term" value="F:DNA binding"/>
    <property type="evidence" value="ECO:0007669"/>
    <property type="project" value="UniProtKB-KW"/>
</dbReference>
<dbReference type="OrthoDB" id="233350at2"/>
<evidence type="ECO:0000256" key="3">
    <source>
        <dbReference type="ARBA" id="ARBA00022840"/>
    </source>
</evidence>
<evidence type="ECO:0000259" key="7">
    <source>
        <dbReference type="PROSITE" id="PS50901"/>
    </source>
</evidence>
<reference evidence="8 9" key="1">
    <citation type="submission" date="2019-02" db="EMBL/GenBank/DDBJ databases">
        <title>Deep-cultivation of Planctomycetes and their phenomic and genomic characterization uncovers novel biology.</title>
        <authorList>
            <person name="Wiegand S."/>
            <person name="Jogler M."/>
            <person name="Boedeker C."/>
            <person name="Pinto D."/>
            <person name="Vollmers J."/>
            <person name="Rivas-Marin E."/>
            <person name="Kohn T."/>
            <person name="Peeters S.H."/>
            <person name="Heuer A."/>
            <person name="Rast P."/>
            <person name="Oberbeckmann S."/>
            <person name="Bunk B."/>
            <person name="Jeske O."/>
            <person name="Meyerdierks A."/>
            <person name="Storesund J.E."/>
            <person name="Kallscheuer N."/>
            <person name="Luecker S."/>
            <person name="Lage O.M."/>
            <person name="Pohl T."/>
            <person name="Merkel B.J."/>
            <person name="Hornburger P."/>
            <person name="Mueller R.-W."/>
            <person name="Bruemmer F."/>
            <person name="Labrenz M."/>
            <person name="Spormann A.M."/>
            <person name="Op Den Camp H."/>
            <person name="Overmann J."/>
            <person name="Amann R."/>
            <person name="Jetten M.S.M."/>
            <person name="Mascher T."/>
            <person name="Medema M.H."/>
            <person name="Devos D.P."/>
            <person name="Kaster A.-K."/>
            <person name="Ovreas L."/>
            <person name="Rohde M."/>
            <person name="Galperin M.Y."/>
            <person name="Jogler C."/>
        </authorList>
    </citation>
    <scope>NUCLEOTIDE SEQUENCE [LARGE SCALE GENOMIC DNA]</scope>
    <source>
        <strain evidence="8 9">KOR42</strain>
    </source>
</reference>
<dbReference type="InterPro" id="IPR027417">
    <property type="entry name" value="P-loop_NTPase"/>
</dbReference>
<dbReference type="InterPro" id="IPR041027">
    <property type="entry name" value="FtsK_alpha"/>
</dbReference>
<evidence type="ECO:0000256" key="4">
    <source>
        <dbReference type="ARBA" id="ARBA00023125"/>
    </source>
</evidence>
<comment type="similarity">
    <text evidence="1">Belongs to the FtsK/SpoIIIE/SftA family.</text>
</comment>
<evidence type="ECO:0000313" key="9">
    <source>
        <dbReference type="Proteomes" id="UP000317243"/>
    </source>
</evidence>
<dbReference type="InterPro" id="IPR050206">
    <property type="entry name" value="FtsK/SpoIIIE/SftA"/>
</dbReference>